<name>A0AAD1X855_EUPCR</name>
<accession>A0AAD1X855</accession>
<dbReference type="Proteomes" id="UP001295684">
    <property type="component" value="Unassembled WGS sequence"/>
</dbReference>
<comment type="caution">
    <text evidence="2">The sequence shown here is derived from an EMBL/GenBank/DDBJ whole genome shotgun (WGS) entry which is preliminary data.</text>
</comment>
<organism evidence="2 3">
    <name type="scientific">Euplotes crassus</name>
    <dbReference type="NCBI Taxonomy" id="5936"/>
    <lineage>
        <taxon>Eukaryota</taxon>
        <taxon>Sar</taxon>
        <taxon>Alveolata</taxon>
        <taxon>Ciliophora</taxon>
        <taxon>Intramacronucleata</taxon>
        <taxon>Spirotrichea</taxon>
        <taxon>Hypotrichia</taxon>
        <taxon>Euplotida</taxon>
        <taxon>Euplotidae</taxon>
        <taxon>Moneuplotes</taxon>
    </lineage>
</organism>
<evidence type="ECO:0000313" key="3">
    <source>
        <dbReference type="Proteomes" id="UP001295684"/>
    </source>
</evidence>
<reference evidence="2" key="1">
    <citation type="submission" date="2023-07" db="EMBL/GenBank/DDBJ databases">
        <authorList>
            <consortium name="AG Swart"/>
            <person name="Singh M."/>
            <person name="Singh A."/>
            <person name="Seah K."/>
            <person name="Emmerich C."/>
        </authorList>
    </citation>
    <scope>NUCLEOTIDE SEQUENCE</scope>
    <source>
        <strain evidence="2">DP1</strain>
    </source>
</reference>
<gene>
    <name evidence="2" type="ORF">ECRASSUSDP1_LOCUS3634</name>
</gene>
<proteinExistence type="predicted"/>
<keyword evidence="1" id="KW-0175">Coiled coil</keyword>
<protein>
    <submittedName>
        <fullName evidence="2">Uncharacterized protein</fullName>
    </submittedName>
</protein>
<dbReference type="AlphaFoldDB" id="A0AAD1X855"/>
<dbReference type="EMBL" id="CAMPGE010003474">
    <property type="protein sequence ID" value="CAI2362312.1"/>
    <property type="molecule type" value="Genomic_DNA"/>
</dbReference>
<sequence>MESVSRNEQLEAQRNQCEHEGCQNERKMFCKDHNSALCRYHLQLYHFGCCYFIDMSPEEIMQSFQPLKTILTKLVQFFNGNQSLKKLIPKYESIIGEHKATLNSIQKRLDDCVQNSKRDDFPEIYSDINRLQETIMKSSLYSSYKDLVFKKYMESGVFIAEQAKVKELASQDLEQTETVKQHSDEKLEFRAYKSQVESLEELKSEDTSKAMEKLVKLEQIENQVQKKEDEIRELQAAKEDLDREYLEEVCNITTEDSISKSKLASFIYKSIFGVSMEFNEHTILHLNMKDEKNRNFMEMISKCRIRLPSIKKVDIQYPSSFDSILRDFMMYSFPISCRLFLFNLSYDGWPKMSYYRAAFKDCLPRVSKEIYFYYVDASQRDFEEILSSSCIAERLVVYWSKVDTSGKLKLKIPSECNLEYISLQYTGLSGYSEWRTYKNRIENIISAIKDTQLSDSLRTLNVYNCDLTASDIQKIASTYSLPYLSIVDHTNDTPLND</sequence>
<evidence type="ECO:0000256" key="1">
    <source>
        <dbReference type="SAM" id="Coils"/>
    </source>
</evidence>
<feature type="coiled-coil region" evidence="1">
    <location>
        <begin position="210"/>
        <end position="251"/>
    </location>
</feature>
<keyword evidence="3" id="KW-1185">Reference proteome</keyword>
<evidence type="ECO:0000313" key="2">
    <source>
        <dbReference type="EMBL" id="CAI2362312.1"/>
    </source>
</evidence>